<dbReference type="PRINTS" id="PR00455">
    <property type="entry name" value="HTHTETR"/>
</dbReference>
<dbReference type="EMBL" id="CP059540">
    <property type="protein sequence ID" value="QMT17202.1"/>
    <property type="molecule type" value="Genomic_DNA"/>
</dbReference>
<dbReference type="GO" id="GO:0003677">
    <property type="term" value="F:DNA binding"/>
    <property type="evidence" value="ECO:0007669"/>
    <property type="project" value="UniProtKB-UniRule"/>
</dbReference>
<dbReference type="PROSITE" id="PS50977">
    <property type="entry name" value="HTH_TETR_2"/>
    <property type="match status" value="1"/>
</dbReference>
<dbReference type="InterPro" id="IPR050624">
    <property type="entry name" value="HTH-type_Tx_Regulator"/>
</dbReference>
<evidence type="ECO:0000256" key="1">
    <source>
        <dbReference type="ARBA" id="ARBA00023125"/>
    </source>
</evidence>
<dbReference type="Proteomes" id="UP000514716">
    <property type="component" value="Chromosome"/>
</dbReference>
<dbReference type="InterPro" id="IPR039532">
    <property type="entry name" value="TetR_C_Firmicutes"/>
</dbReference>
<dbReference type="InterPro" id="IPR001647">
    <property type="entry name" value="HTH_TetR"/>
</dbReference>
<organism evidence="4 5">
    <name type="scientific">Planococcus maritimus</name>
    <dbReference type="NCBI Taxonomy" id="192421"/>
    <lineage>
        <taxon>Bacteria</taxon>
        <taxon>Bacillati</taxon>
        <taxon>Bacillota</taxon>
        <taxon>Bacilli</taxon>
        <taxon>Bacillales</taxon>
        <taxon>Caryophanaceae</taxon>
        <taxon>Planococcus</taxon>
    </lineage>
</organism>
<evidence type="ECO:0000313" key="5">
    <source>
        <dbReference type="Proteomes" id="UP000514716"/>
    </source>
</evidence>
<reference evidence="4 5" key="1">
    <citation type="submission" date="2020-07" db="EMBL/GenBank/DDBJ databases">
        <title>Screening of a cold-adapted Planococcus bacterium producing protease in traditional shrimp paste and protease identification by genome sequencing.</title>
        <authorList>
            <person name="Gao R."/>
            <person name="Leng W."/>
            <person name="Chu Q."/>
            <person name="Wu X."/>
            <person name="Liu H."/>
            <person name="Li X."/>
        </authorList>
    </citation>
    <scope>NUCLEOTIDE SEQUENCE [LARGE SCALE GENOMIC DNA]</scope>
    <source>
        <strain evidence="4 5">XJ11</strain>
    </source>
</reference>
<dbReference type="Pfam" id="PF00440">
    <property type="entry name" value="TetR_N"/>
    <property type="match status" value="1"/>
</dbReference>
<keyword evidence="1 2" id="KW-0238">DNA-binding</keyword>
<feature type="domain" description="HTH tetR-type" evidence="3">
    <location>
        <begin position="11"/>
        <end position="71"/>
    </location>
</feature>
<evidence type="ECO:0000313" key="4">
    <source>
        <dbReference type="EMBL" id="QMT17202.1"/>
    </source>
</evidence>
<evidence type="ECO:0000259" key="3">
    <source>
        <dbReference type="PROSITE" id="PS50977"/>
    </source>
</evidence>
<keyword evidence="5" id="KW-1185">Reference proteome</keyword>
<feature type="DNA-binding region" description="H-T-H motif" evidence="2">
    <location>
        <begin position="34"/>
        <end position="53"/>
    </location>
</feature>
<proteinExistence type="predicted"/>
<dbReference type="InterPro" id="IPR009057">
    <property type="entry name" value="Homeodomain-like_sf"/>
</dbReference>
<dbReference type="PANTHER" id="PTHR43479">
    <property type="entry name" value="ACREF/ENVCD OPERON REPRESSOR-RELATED"/>
    <property type="match status" value="1"/>
</dbReference>
<sequence length="208" mass="23241">MSENPTDLRVVRTKQAIRSALIALMEEKGFEAICVKDITERATINRGTFYSHYEDKFDLMDKCQEQLLKEMETKIVPNIPKLIEETKQDDAGPMPISALMPFFEFLRANQSFMKALLGPRGDAAFQVKMKECLHCGLFGQEHAIFKAEGLLVPPRYLASYIASAHIGVIQEWLNGGAIEPPEDIARIISGMTIKGPLFAAGIRQKPDA</sequence>
<dbReference type="AlphaFoldDB" id="A0A7D7RW52"/>
<gene>
    <name evidence="4" type="ORF">H1Q58_14750</name>
</gene>
<dbReference type="Pfam" id="PF14278">
    <property type="entry name" value="TetR_C_8"/>
    <property type="match status" value="1"/>
</dbReference>
<dbReference type="SUPFAM" id="SSF46689">
    <property type="entry name" value="Homeodomain-like"/>
    <property type="match status" value="1"/>
</dbReference>
<dbReference type="RefSeq" id="WP_182091922.1">
    <property type="nucleotide sequence ID" value="NZ_CP059540.1"/>
</dbReference>
<protein>
    <submittedName>
        <fullName evidence="4">TetR/AcrR family transcriptional regulator C-terminal domain-containing protein</fullName>
    </submittedName>
</protein>
<dbReference type="KEGG" id="pdec:H1Q58_14750"/>
<dbReference type="PANTHER" id="PTHR43479:SF7">
    <property type="entry name" value="TETR-FAMILY TRANSCRIPTIONAL REGULATOR"/>
    <property type="match status" value="1"/>
</dbReference>
<evidence type="ECO:0000256" key="2">
    <source>
        <dbReference type="PROSITE-ProRule" id="PRU00335"/>
    </source>
</evidence>
<dbReference type="Gene3D" id="1.10.357.10">
    <property type="entry name" value="Tetracycline Repressor, domain 2"/>
    <property type="match status" value="1"/>
</dbReference>
<accession>A0A7D7RW52</accession>
<name>A0A7D7RW52_PLAMR</name>